<evidence type="ECO:0000313" key="1">
    <source>
        <dbReference type="EMBL" id="KAF2889469.1"/>
    </source>
</evidence>
<feature type="non-terminal residue" evidence="1">
    <location>
        <position position="1"/>
    </location>
</feature>
<protein>
    <submittedName>
        <fullName evidence="1">Uncharacterized protein</fullName>
    </submittedName>
</protein>
<proteinExistence type="predicted"/>
<keyword evidence="2" id="KW-1185">Reference proteome</keyword>
<gene>
    <name evidence="1" type="ORF">ILUMI_16704</name>
</gene>
<name>A0A8K0G7Z2_IGNLU</name>
<dbReference type="EMBL" id="VTPC01066393">
    <property type="protein sequence ID" value="KAF2889469.1"/>
    <property type="molecule type" value="Genomic_DNA"/>
</dbReference>
<dbReference type="Proteomes" id="UP000801492">
    <property type="component" value="Unassembled WGS sequence"/>
</dbReference>
<accession>A0A8K0G7Z2</accession>
<comment type="caution">
    <text evidence="1">The sequence shown here is derived from an EMBL/GenBank/DDBJ whole genome shotgun (WGS) entry which is preliminary data.</text>
</comment>
<sequence>MILTSVGQQLLKIKPDRFIKVKNKGVLIESFDPEITKLTNNKDLSRLGLEVRLPEKVWPRLIFYNVPSSLSEKDVKDDENKYKCANCLRADKKDSNH</sequence>
<reference evidence="1" key="1">
    <citation type="submission" date="2019-08" db="EMBL/GenBank/DDBJ databases">
        <title>The genome of the North American firefly Photinus pyralis.</title>
        <authorList>
            <consortium name="Photinus pyralis genome working group"/>
            <person name="Fallon T.R."/>
            <person name="Sander Lower S.E."/>
            <person name="Weng J.-K."/>
        </authorList>
    </citation>
    <scope>NUCLEOTIDE SEQUENCE</scope>
    <source>
        <strain evidence="1">TRF0915ILg1</strain>
        <tissue evidence="1">Whole body</tissue>
    </source>
</reference>
<evidence type="ECO:0000313" key="2">
    <source>
        <dbReference type="Proteomes" id="UP000801492"/>
    </source>
</evidence>
<dbReference type="AlphaFoldDB" id="A0A8K0G7Z2"/>
<organism evidence="1 2">
    <name type="scientific">Ignelater luminosus</name>
    <name type="common">Cucubano</name>
    <name type="synonym">Pyrophorus luminosus</name>
    <dbReference type="NCBI Taxonomy" id="2038154"/>
    <lineage>
        <taxon>Eukaryota</taxon>
        <taxon>Metazoa</taxon>
        <taxon>Ecdysozoa</taxon>
        <taxon>Arthropoda</taxon>
        <taxon>Hexapoda</taxon>
        <taxon>Insecta</taxon>
        <taxon>Pterygota</taxon>
        <taxon>Neoptera</taxon>
        <taxon>Endopterygota</taxon>
        <taxon>Coleoptera</taxon>
        <taxon>Polyphaga</taxon>
        <taxon>Elateriformia</taxon>
        <taxon>Elateroidea</taxon>
        <taxon>Elateridae</taxon>
        <taxon>Agrypninae</taxon>
        <taxon>Pyrophorini</taxon>
        <taxon>Ignelater</taxon>
    </lineage>
</organism>